<dbReference type="EMBL" id="FR824088">
    <property type="protein sequence ID" value="CCA18004.1"/>
    <property type="molecule type" value="Genomic_DNA"/>
</dbReference>
<feature type="region of interest" description="Disordered" evidence="1">
    <location>
        <begin position="209"/>
        <end position="229"/>
    </location>
</feature>
<dbReference type="HOGENOM" id="CLU_1211647_0_0_1"/>
<reference evidence="2" key="2">
    <citation type="submission" date="2011-02" db="EMBL/GenBank/DDBJ databases">
        <authorList>
            <person name="MacLean D."/>
        </authorList>
    </citation>
    <scope>NUCLEOTIDE SEQUENCE</scope>
</reference>
<sequence>MRIPIIDHRAHSIHTPKISEQEVNRIRDLNLRDIRISKRARAQEIKAILSDGASAQCILGPENADQEEGMRTFSQYLKQRDRVAIALFPNDMMGLIITMENPSILHFLVVKAKMTHTRDQEKHTSSGDEHHMETDAVLSITQTTLHQPNPSLTLLSEDVRALATMRIKDTSSTPQSAISASNRKQLEEFRKRLTYFQSMQFHRLQRWSMTETSHDHDSGQAREKDETQN</sequence>
<gene>
    <name evidence="2" type="primary">AlNc14C43G3578</name>
    <name evidence="2" type="ORF">ALNC14_041470</name>
</gene>
<organism evidence="2">
    <name type="scientific">Albugo laibachii Nc14</name>
    <dbReference type="NCBI Taxonomy" id="890382"/>
    <lineage>
        <taxon>Eukaryota</taxon>
        <taxon>Sar</taxon>
        <taxon>Stramenopiles</taxon>
        <taxon>Oomycota</taxon>
        <taxon>Peronosporomycetes</taxon>
        <taxon>Albuginales</taxon>
        <taxon>Albuginaceae</taxon>
        <taxon>Albugo</taxon>
    </lineage>
</organism>
<dbReference type="AlphaFoldDB" id="F0WA34"/>
<reference evidence="2" key="1">
    <citation type="journal article" date="2011" name="PLoS Biol.">
        <title>Gene gain and loss during evolution of obligate parasitism in the white rust pathogen of Arabidopsis thaliana.</title>
        <authorList>
            <person name="Kemen E."/>
            <person name="Gardiner A."/>
            <person name="Schultz-Larsen T."/>
            <person name="Kemen A.C."/>
            <person name="Balmuth A.L."/>
            <person name="Robert-Seilaniantz A."/>
            <person name="Bailey K."/>
            <person name="Holub E."/>
            <person name="Studholme D.J."/>
            <person name="Maclean D."/>
            <person name="Jones J.D."/>
        </authorList>
    </citation>
    <scope>NUCLEOTIDE SEQUENCE</scope>
</reference>
<proteinExistence type="predicted"/>
<feature type="compositionally biased region" description="Basic and acidic residues" evidence="1">
    <location>
        <begin position="212"/>
        <end position="229"/>
    </location>
</feature>
<name>F0WA34_9STRA</name>
<protein>
    <submittedName>
        <fullName evidence="2">AlNc14C43G3578 protein</fullName>
    </submittedName>
</protein>
<evidence type="ECO:0000256" key="1">
    <source>
        <dbReference type="SAM" id="MobiDB-lite"/>
    </source>
</evidence>
<evidence type="ECO:0000313" key="2">
    <source>
        <dbReference type="EMBL" id="CCA18004.1"/>
    </source>
</evidence>
<accession>F0WA34</accession>